<dbReference type="Proteomes" id="UP000321412">
    <property type="component" value="Unassembled WGS sequence"/>
</dbReference>
<dbReference type="InterPro" id="IPR036457">
    <property type="entry name" value="PPM-type-like_dom_sf"/>
</dbReference>
<dbReference type="CDD" id="cd00143">
    <property type="entry name" value="PP2Cc"/>
    <property type="match status" value="1"/>
</dbReference>
<dbReference type="SUPFAM" id="SSF81606">
    <property type="entry name" value="PP2C-like"/>
    <property type="match status" value="1"/>
</dbReference>
<dbReference type="GO" id="GO:0004722">
    <property type="term" value="F:protein serine/threonine phosphatase activity"/>
    <property type="evidence" value="ECO:0007669"/>
    <property type="project" value="InterPro"/>
</dbReference>
<dbReference type="AlphaFoldDB" id="A0A5C6XFW7"/>
<reference evidence="2 3" key="1">
    <citation type="submission" date="2019-08" db="EMBL/GenBank/DDBJ databases">
        <title>Bradymonadales sp. TMQ4.</title>
        <authorList>
            <person name="Liang Q."/>
        </authorList>
    </citation>
    <scope>NUCLEOTIDE SEQUENCE [LARGE SCALE GENOMIC DNA]</scope>
    <source>
        <strain evidence="2 3">TMQ4</strain>
    </source>
</reference>
<comment type="caution">
    <text evidence="2">The sequence shown here is derived from an EMBL/GenBank/DDBJ whole genome shotgun (WGS) entry which is preliminary data.</text>
</comment>
<dbReference type="PROSITE" id="PS51746">
    <property type="entry name" value="PPM_2"/>
    <property type="match status" value="1"/>
</dbReference>
<dbReference type="InterPro" id="IPR001932">
    <property type="entry name" value="PPM-type_phosphatase-like_dom"/>
</dbReference>
<dbReference type="Pfam" id="PF13672">
    <property type="entry name" value="PP2C_2"/>
    <property type="match status" value="1"/>
</dbReference>
<proteinExistence type="predicted"/>
<dbReference type="EMBL" id="VOSM01000006">
    <property type="protein sequence ID" value="TXD36066.1"/>
    <property type="molecule type" value="Genomic_DNA"/>
</dbReference>
<keyword evidence="3" id="KW-1185">Reference proteome</keyword>
<dbReference type="PANTHER" id="PTHR47992">
    <property type="entry name" value="PROTEIN PHOSPHATASE"/>
    <property type="match status" value="1"/>
</dbReference>
<protein>
    <submittedName>
        <fullName evidence="2">Serine/threonine-protein phosphatase</fullName>
    </submittedName>
</protein>
<dbReference type="OrthoDB" id="9801841at2"/>
<dbReference type="RefSeq" id="WP_146981903.1">
    <property type="nucleotide sequence ID" value="NZ_VOSM01000006.1"/>
</dbReference>
<dbReference type="InterPro" id="IPR015655">
    <property type="entry name" value="PP2C"/>
</dbReference>
<dbReference type="Gene3D" id="3.60.40.10">
    <property type="entry name" value="PPM-type phosphatase domain"/>
    <property type="match status" value="1"/>
</dbReference>
<feature type="domain" description="PPM-type phosphatase" evidence="1">
    <location>
        <begin position="238"/>
        <end position="510"/>
    </location>
</feature>
<organism evidence="2 3">
    <name type="scientific">Lujinxingia vulgaris</name>
    <dbReference type="NCBI Taxonomy" id="2600176"/>
    <lineage>
        <taxon>Bacteria</taxon>
        <taxon>Deltaproteobacteria</taxon>
        <taxon>Bradymonadales</taxon>
        <taxon>Lujinxingiaceae</taxon>
        <taxon>Lujinxingia</taxon>
    </lineage>
</organism>
<name>A0A5C6XFW7_9DELT</name>
<sequence>MSTNPDPQIAALPSEPDAPTASLLLGPDEQPYLRWSGPAGWLNDVCEAFAAPGHPCLPASATRHDDQTLTLNLPSPNLQPFDTWAWRNLPDHQAVDALLDLTRAIQQLHHRGWTLRGLRTGDLLLDTSRGTLLIAAAPRLAPLPRTPDNETIWRDIRLFAELAYENFLGHEYPGGHHLVAILQDRNALRDVGLTHPSLPQLLAGCVTPYGDLAYRHTDELIDGLTHLRTELSRPLQLEIASRSTQGNYLFRQNNQDSCGHILLDTVCDSRTHRTGFFCVADGIGGIQDGAAASTAAVRAACSAFLRAWEHAQPQDLLNAPTDFARAIARVTSQHLALYGEFSPDQNRGGTTFTGLLIAGDRAGLCHVGDSRAWLLRGDRLVALSEDHTLANIFKKLDHSPSPAERDASKRTIARFLSTGTELDDARIDAFRNDLSAELDQPDLPSRGLQLRDGDLLILTTDGAHGELSDEDLQSLAQTHRDAPHALCDAIVQNALTRVGKDNSTAMVIRLTRPQRS</sequence>
<accession>A0A5C6XFW7</accession>
<evidence type="ECO:0000259" key="1">
    <source>
        <dbReference type="PROSITE" id="PS51746"/>
    </source>
</evidence>
<dbReference type="SMART" id="SM00331">
    <property type="entry name" value="PP2C_SIG"/>
    <property type="match status" value="1"/>
</dbReference>
<dbReference type="SMART" id="SM00332">
    <property type="entry name" value="PP2Cc"/>
    <property type="match status" value="1"/>
</dbReference>
<evidence type="ECO:0000313" key="3">
    <source>
        <dbReference type="Proteomes" id="UP000321412"/>
    </source>
</evidence>
<gene>
    <name evidence="2" type="ORF">FRC98_13145</name>
</gene>
<evidence type="ECO:0000313" key="2">
    <source>
        <dbReference type="EMBL" id="TXD36066.1"/>
    </source>
</evidence>